<evidence type="ECO:0000256" key="3">
    <source>
        <dbReference type="ARBA" id="ARBA00023002"/>
    </source>
</evidence>
<dbReference type="VEuPathDB" id="FungiDB:C8Q69DRAFT_55631"/>
<dbReference type="GO" id="GO:0016705">
    <property type="term" value="F:oxidoreductase activity, acting on paired donors, with incorporation or reduction of molecular oxygen"/>
    <property type="evidence" value="ECO:0007669"/>
    <property type="project" value="InterPro"/>
</dbReference>
<keyword evidence="3 6" id="KW-0560">Oxidoreductase</keyword>
<feature type="binding site" description="axial binding residue" evidence="5">
    <location>
        <position position="467"/>
    </location>
    <ligand>
        <name>heme</name>
        <dbReference type="ChEBI" id="CHEBI:30413"/>
    </ligand>
    <ligandPart>
        <name>Fe</name>
        <dbReference type="ChEBI" id="CHEBI:18248"/>
    </ligandPart>
</feature>
<keyword evidence="7" id="KW-0472">Membrane</keyword>
<keyword evidence="9" id="KW-1185">Reference proteome</keyword>
<keyword evidence="5 6" id="KW-0349">Heme</keyword>
<evidence type="ECO:0000256" key="7">
    <source>
        <dbReference type="SAM" id="Phobius"/>
    </source>
</evidence>
<keyword evidence="6" id="KW-0503">Monooxygenase</keyword>
<dbReference type="PRINTS" id="PR00463">
    <property type="entry name" value="EP450I"/>
</dbReference>
<evidence type="ECO:0000256" key="1">
    <source>
        <dbReference type="ARBA" id="ARBA00001971"/>
    </source>
</evidence>
<dbReference type="GO" id="GO:0004497">
    <property type="term" value="F:monooxygenase activity"/>
    <property type="evidence" value="ECO:0007669"/>
    <property type="project" value="UniProtKB-KW"/>
</dbReference>
<comment type="caution">
    <text evidence="8">The sequence shown here is derived from an EMBL/GenBank/DDBJ whole genome shotgun (WGS) entry which is preliminary data.</text>
</comment>
<dbReference type="PANTHER" id="PTHR24305:SF152">
    <property type="entry name" value="P450, PUTATIVE (EUROFUNG)-RELATED"/>
    <property type="match status" value="1"/>
</dbReference>
<dbReference type="RefSeq" id="XP_028489996.1">
    <property type="nucleotide sequence ID" value="XM_028633787.1"/>
</dbReference>
<dbReference type="InterPro" id="IPR002401">
    <property type="entry name" value="Cyt_P450_E_grp-I"/>
</dbReference>
<sequence length="523" mass="59577">MVDFDAVGVGIGVQPSFAVVFWTTILAFWSLYVVLVAVYRLYFSPLAHIPGPRLPALTRWYEAYYEIVLSGQYSFHINKLHDIYGPIVRVAPDEIHIRDSAFYDEVYAKNSRVEKPGWDVKFGSPSSVFTTADASTHRRRRAVLNPMFSRRSVLSLEHLIQQQTELLCERIAEFKASKQPLSVTGMLPAFTGDIIMEYAFGFSYKQLESPTFDSFHEALMAIGGSAHVASFFPWVTTALNSIPDAWMEMILPSMASLLRLKRDQWSIIGHAINSQLSGKPEKQEDLKTGTTIFREILSSTTLPASDKAQQRLADEATILVAAGVETTAFALTVGIFHIVDTPAIYRRLKNELHDAFPNGDTVMPSLLELEKLPYLKACIQESLRLSYGISARNPRRHPDRDLRYNDQYTIPKGTTVSMTIVDVHHDEILFPDSFKFHPERWLDDPRAPDGQPLEHYLLAFGRGTRMCLGINLAWAELFFVMGMMFRRFDYKLYQTDKSDVRYKYDFFTPRVKLDSKGVRILVV</sequence>
<dbReference type="Proteomes" id="UP000283841">
    <property type="component" value="Unassembled WGS sequence"/>
</dbReference>
<dbReference type="GeneID" id="39603064"/>
<gene>
    <name evidence="8" type="ORF">C8Q69DRAFT_55631</name>
</gene>
<dbReference type="SUPFAM" id="SSF48264">
    <property type="entry name" value="Cytochrome P450"/>
    <property type="match status" value="1"/>
</dbReference>
<name>A0A443I8F6_BYSSP</name>
<evidence type="ECO:0000256" key="2">
    <source>
        <dbReference type="ARBA" id="ARBA00022723"/>
    </source>
</evidence>
<keyword evidence="7" id="KW-1133">Transmembrane helix</keyword>
<dbReference type="EMBL" id="RCNU01000001">
    <property type="protein sequence ID" value="RWR00352.1"/>
    <property type="molecule type" value="Genomic_DNA"/>
</dbReference>
<dbReference type="Gene3D" id="1.10.630.10">
    <property type="entry name" value="Cytochrome P450"/>
    <property type="match status" value="1"/>
</dbReference>
<dbReference type="STRING" id="264951.A0A443I8F6"/>
<keyword evidence="7" id="KW-0812">Transmembrane</keyword>
<dbReference type="GO" id="GO:0020037">
    <property type="term" value="F:heme binding"/>
    <property type="evidence" value="ECO:0007669"/>
    <property type="project" value="InterPro"/>
</dbReference>
<evidence type="ECO:0000313" key="9">
    <source>
        <dbReference type="Proteomes" id="UP000283841"/>
    </source>
</evidence>
<dbReference type="InterPro" id="IPR001128">
    <property type="entry name" value="Cyt_P450"/>
</dbReference>
<dbReference type="CDD" id="cd11062">
    <property type="entry name" value="CYP58-like"/>
    <property type="match status" value="1"/>
</dbReference>
<evidence type="ECO:0000256" key="4">
    <source>
        <dbReference type="ARBA" id="ARBA00023004"/>
    </source>
</evidence>
<dbReference type="AlphaFoldDB" id="A0A443I8F6"/>
<dbReference type="InterPro" id="IPR036396">
    <property type="entry name" value="Cyt_P450_sf"/>
</dbReference>
<keyword evidence="4 5" id="KW-0408">Iron</keyword>
<dbReference type="Pfam" id="PF00067">
    <property type="entry name" value="p450"/>
    <property type="match status" value="1"/>
</dbReference>
<dbReference type="InterPro" id="IPR050121">
    <property type="entry name" value="Cytochrome_P450_monoxygenase"/>
</dbReference>
<comment type="cofactor">
    <cofactor evidence="1 5">
        <name>heme</name>
        <dbReference type="ChEBI" id="CHEBI:30413"/>
    </cofactor>
</comment>
<dbReference type="PRINTS" id="PR00385">
    <property type="entry name" value="P450"/>
</dbReference>
<feature type="transmembrane region" description="Helical" evidence="7">
    <location>
        <begin position="20"/>
        <end position="43"/>
    </location>
</feature>
<evidence type="ECO:0000256" key="5">
    <source>
        <dbReference type="PIRSR" id="PIRSR602401-1"/>
    </source>
</evidence>
<evidence type="ECO:0000256" key="6">
    <source>
        <dbReference type="RuleBase" id="RU000461"/>
    </source>
</evidence>
<accession>A0A443I8F6</accession>
<protein>
    <submittedName>
        <fullName evidence="8">Putative cytochrome P450</fullName>
    </submittedName>
</protein>
<dbReference type="GO" id="GO:0005506">
    <property type="term" value="F:iron ion binding"/>
    <property type="evidence" value="ECO:0007669"/>
    <property type="project" value="InterPro"/>
</dbReference>
<reference evidence="8 9" key="1">
    <citation type="journal article" date="2018" name="Front. Microbiol.">
        <title>Genomic and genetic insights into a cosmopolitan fungus, Paecilomyces variotii (Eurotiales).</title>
        <authorList>
            <person name="Urquhart A.S."/>
            <person name="Mondo S.J."/>
            <person name="Makela M.R."/>
            <person name="Hane J.K."/>
            <person name="Wiebenga A."/>
            <person name="He G."/>
            <person name="Mihaltcheva S."/>
            <person name="Pangilinan J."/>
            <person name="Lipzen A."/>
            <person name="Barry K."/>
            <person name="de Vries R.P."/>
            <person name="Grigoriev I.V."/>
            <person name="Idnurm A."/>
        </authorList>
    </citation>
    <scope>NUCLEOTIDE SEQUENCE [LARGE SCALE GENOMIC DNA]</scope>
    <source>
        <strain evidence="8 9">CBS 101075</strain>
    </source>
</reference>
<comment type="similarity">
    <text evidence="6">Belongs to the cytochrome P450 family.</text>
</comment>
<proteinExistence type="inferred from homology"/>
<dbReference type="InterPro" id="IPR017972">
    <property type="entry name" value="Cyt_P450_CS"/>
</dbReference>
<dbReference type="PANTHER" id="PTHR24305">
    <property type="entry name" value="CYTOCHROME P450"/>
    <property type="match status" value="1"/>
</dbReference>
<organism evidence="8 9">
    <name type="scientific">Byssochlamys spectabilis</name>
    <name type="common">Paecilomyces variotii</name>
    <dbReference type="NCBI Taxonomy" id="264951"/>
    <lineage>
        <taxon>Eukaryota</taxon>
        <taxon>Fungi</taxon>
        <taxon>Dikarya</taxon>
        <taxon>Ascomycota</taxon>
        <taxon>Pezizomycotina</taxon>
        <taxon>Eurotiomycetes</taxon>
        <taxon>Eurotiomycetidae</taxon>
        <taxon>Eurotiales</taxon>
        <taxon>Thermoascaceae</taxon>
        <taxon>Paecilomyces</taxon>
    </lineage>
</organism>
<dbReference type="PROSITE" id="PS00086">
    <property type="entry name" value="CYTOCHROME_P450"/>
    <property type="match status" value="1"/>
</dbReference>
<keyword evidence="2 5" id="KW-0479">Metal-binding</keyword>
<evidence type="ECO:0000313" key="8">
    <source>
        <dbReference type="EMBL" id="RWR00352.1"/>
    </source>
</evidence>